<dbReference type="InterPro" id="IPR027005">
    <property type="entry name" value="PMT-like"/>
</dbReference>
<feature type="transmembrane region" description="Helical" evidence="10">
    <location>
        <begin position="418"/>
        <end position="438"/>
    </location>
</feature>
<sequence>MRKYLWILIFLSLFTRFFYFGSPNEVVFDEVHFGKFVSGYYTGEYFFDIHPPLGKLMIAGFAKFFDFKPEFSFNQIGDNFPDNKYMALRFLPSLAGAILPLVIFLLLLEFGLSPLAAFAGGIFVVFENAILVQSRFILMDSFLLLFGFLTFLFYFKNRNRSRLKNLILMGLFGGLAISIKWTGATFLALPAIIETVAILKTRKLRDIFNFAVFFTMVPFAIYFSVFAVHFSLLAKSGTGDAFMTPSFQKTLLNSQYANNPDFKKAGLVQKFIELNIQMYQSNQRLTSNHPYGSQWYSWPFMTRPIYYWVKDSARIYLLGNPVIWWASTTAVLLLIFNFVIFNFQKLKNYLKIKSLKIDWKLEIGNWKLNFLLGGYLLNMLPFIGIKRVMFLYHYFIGLIFAIIIIVYLIDQSKQKKKIFFALIALATISFVYFAPLTYGLKLTPEQYRQRLWLKTWE</sequence>
<evidence type="ECO:0000313" key="13">
    <source>
        <dbReference type="EMBL" id="KKS27231.1"/>
    </source>
</evidence>
<evidence type="ECO:0000259" key="12">
    <source>
        <dbReference type="Pfam" id="PF16192"/>
    </source>
</evidence>
<dbReference type="AlphaFoldDB" id="A0A0G0ZZ20"/>
<evidence type="ECO:0000256" key="9">
    <source>
        <dbReference type="ARBA" id="ARBA00093617"/>
    </source>
</evidence>
<keyword evidence="7 10" id="KW-1133">Transmembrane helix</keyword>
<dbReference type="Pfam" id="PF02366">
    <property type="entry name" value="PMT"/>
    <property type="match status" value="1"/>
</dbReference>
<comment type="subcellular location">
    <subcellularLocation>
        <location evidence="10">Cell membrane</location>
    </subcellularLocation>
    <subcellularLocation>
        <location evidence="1">Endomembrane system</location>
        <topology evidence="1">Multi-pass membrane protein</topology>
    </subcellularLocation>
</comment>
<feature type="domain" description="ArnT-like N-terminal" evidence="11">
    <location>
        <begin position="6"/>
        <end position="233"/>
    </location>
</feature>
<proteinExistence type="inferred from homology"/>
<comment type="similarity">
    <text evidence="3 10">Belongs to the glycosyltransferase 39 family.</text>
</comment>
<dbReference type="GO" id="GO:0005886">
    <property type="term" value="C:plasma membrane"/>
    <property type="evidence" value="ECO:0007669"/>
    <property type="project" value="UniProtKB-SubCell"/>
</dbReference>
<evidence type="ECO:0000256" key="1">
    <source>
        <dbReference type="ARBA" id="ARBA00004127"/>
    </source>
</evidence>
<evidence type="ECO:0000256" key="2">
    <source>
        <dbReference type="ARBA" id="ARBA00004922"/>
    </source>
</evidence>
<evidence type="ECO:0000256" key="8">
    <source>
        <dbReference type="ARBA" id="ARBA00023136"/>
    </source>
</evidence>
<feature type="transmembrane region" description="Helical" evidence="10">
    <location>
        <begin position="210"/>
        <end position="234"/>
    </location>
</feature>
<dbReference type="InterPro" id="IPR003342">
    <property type="entry name" value="ArnT-like_N"/>
</dbReference>
<evidence type="ECO:0000256" key="3">
    <source>
        <dbReference type="ARBA" id="ARBA00007222"/>
    </source>
</evidence>
<feature type="transmembrane region" description="Helical" evidence="10">
    <location>
        <begin position="136"/>
        <end position="155"/>
    </location>
</feature>
<evidence type="ECO:0000256" key="6">
    <source>
        <dbReference type="ARBA" id="ARBA00022692"/>
    </source>
</evidence>
<feature type="transmembrane region" description="Helical" evidence="10">
    <location>
        <begin position="98"/>
        <end position="124"/>
    </location>
</feature>
<comment type="pathway">
    <text evidence="2 10">Protein modification; protein glycosylation.</text>
</comment>
<dbReference type="UniPathway" id="UPA00378"/>
<feature type="transmembrane region" description="Helical" evidence="10">
    <location>
        <begin position="322"/>
        <end position="343"/>
    </location>
</feature>
<keyword evidence="8 10" id="KW-0472">Membrane</keyword>
<dbReference type="PANTHER" id="PTHR10050">
    <property type="entry name" value="DOLICHYL-PHOSPHATE-MANNOSE--PROTEIN MANNOSYLTRANSFERASE"/>
    <property type="match status" value="1"/>
</dbReference>
<gene>
    <name evidence="13" type="ORF">UU84_C0008G0008</name>
</gene>
<evidence type="ECO:0000256" key="5">
    <source>
        <dbReference type="ARBA" id="ARBA00022679"/>
    </source>
</evidence>
<feature type="transmembrane region" description="Helical" evidence="10">
    <location>
        <begin position="391"/>
        <end position="409"/>
    </location>
</feature>
<evidence type="ECO:0000313" key="14">
    <source>
        <dbReference type="Proteomes" id="UP000033859"/>
    </source>
</evidence>
<reference evidence="13 14" key="1">
    <citation type="journal article" date="2015" name="Nature">
        <title>rRNA introns, odd ribosomes, and small enigmatic genomes across a large radiation of phyla.</title>
        <authorList>
            <person name="Brown C.T."/>
            <person name="Hug L.A."/>
            <person name="Thomas B.C."/>
            <person name="Sharon I."/>
            <person name="Castelle C.J."/>
            <person name="Singh A."/>
            <person name="Wilkins M.J."/>
            <person name="Williams K.H."/>
            <person name="Banfield J.F."/>
        </authorList>
    </citation>
    <scope>NUCLEOTIDE SEQUENCE [LARGE SCALE GENOMIC DNA]</scope>
</reference>
<dbReference type="EMBL" id="LCCE01000008">
    <property type="protein sequence ID" value="KKS27231.1"/>
    <property type="molecule type" value="Genomic_DNA"/>
</dbReference>
<evidence type="ECO:0000259" key="11">
    <source>
        <dbReference type="Pfam" id="PF02366"/>
    </source>
</evidence>
<keyword evidence="5 10" id="KW-0808">Transferase</keyword>
<evidence type="ECO:0000256" key="7">
    <source>
        <dbReference type="ARBA" id="ARBA00022989"/>
    </source>
</evidence>
<name>A0A0G0ZZ20_9BACT</name>
<comment type="caution">
    <text evidence="13">The sequence shown here is derived from an EMBL/GenBank/DDBJ whole genome shotgun (WGS) entry which is preliminary data.</text>
</comment>
<organism evidence="13 14">
    <name type="scientific">Candidatus Yanofskybacteria bacterium GW2011_GWC2_41_9</name>
    <dbReference type="NCBI Taxonomy" id="1619029"/>
    <lineage>
        <taxon>Bacteria</taxon>
        <taxon>Candidatus Yanofskyibacteriota</taxon>
    </lineage>
</organism>
<keyword evidence="4 10" id="KW-0328">Glycosyltransferase</keyword>
<dbReference type="Proteomes" id="UP000033859">
    <property type="component" value="Unassembled WGS sequence"/>
</dbReference>
<evidence type="ECO:0000256" key="4">
    <source>
        <dbReference type="ARBA" id="ARBA00022676"/>
    </source>
</evidence>
<dbReference type="GO" id="GO:0004169">
    <property type="term" value="F:dolichyl-phosphate-mannose-protein mannosyltransferase activity"/>
    <property type="evidence" value="ECO:0007669"/>
    <property type="project" value="UniProtKB-UniRule"/>
</dbReference>
<comment type="function">
    <text evidence="10">Protein O-mannosyltransferase that catalyzes the transfer of a single mannose residue from a polyprenol phospho-mannosyl lipidic donor to the hydroxyl group of selected serine and threonine residues in acceptor proteins.</text>
</comment>
<dbReference type="Pfam" id="PF16192">
    <property type="entry name" value="PMT_4TMC"/>
    <property type="match status" value="1"/>
</dbReference>
<protein>
    <recommendedName>
        <fullName evidence="9 10">Polyprenol-phosphate-mannose--protein mannosyltransferase</fullName>
        <ecNumber evidence="10">2.4.1.-</ecNumber>
    </recommendedName>
</protein>
<dbReference type="EC" id="2.4.1.-" evidence="10"/>
<feature type="transmembrane region" description="Helical" evidence="10">
    <location>
        <begin position="364"/>
        <end position="385"/>
    </location>
</feature>
<dbReference type="InterPro" id="IPR032421">
    <property type="entry name" value="PMT_4TMC"/>
</dbReference>
<keyword evidence="10" id="KW-1003">Cell membrane</keyword>
<keyword evidence="6 10" id="KW-0812">Transmembrane</keyword>
<dbReference type="GO" id="GO:0012505">
    <property type="term" value="C:endomembrane system"/>
    <property type="evidence" value="ECO:0007669"/>
    <property type="project" value="UniProtKB-SubCell"/>
</dbReference>
<accession>A0A0G0ZZ20</accession>
<feature type="domain" description="Protein O-mannosyl-transferase C-terminal four TM" evidence="12">
    <location>
        <begin position="268"/>
        <end position="456"/>
    </location>
</feature>
<evidence type="ECO:0000256" key="10">
    <source>
        <dbReference type="RuleBase" id="RU367007"/>
    </source>
</evidence>